<feature type="region of interest" description="Disordered" evidence="1">
    <location>
        <begin position="110"/>
        <end position="162"/>
    </location>
</feature>
<feature type="compositionally biased region" description="Basic residues" evidence="1">
    <location>
        <begin position="353"/>
        <end position="364"/>
    </location>
</feature>
<feature type="compositionally biased region" description="Basic and acidic residues" evidence="1">
    <location>
        <begin position="369"/>
        <end position="379"/>
    </location>
</feature>
<proteinExistence type="predicted"/>
<sequence>MGWDYMINIPTAGDPTDWDAVIQENPAYAKCREKPFPAYKDIEFLTGKTTATGRHGFTSQMPIGHEPVDSSPSSSPGHDDVLKAIRNSMINDSEQGQSSQAHMNVGMINEATSLSPSPDPVNPSTPHTDSVPGHSSAGKRAHSSPLPTRKHKQQTRGGRNKKITISNDRLGELADIGRQKLDIAKVIVNRELTARPIVHSIEECMDRLRMINGVTPERCLTALEAFKDERNKTIFLALGDDITLAWIDGQAVLQVMENSINRYVFTSSTLADHSGMILLDGILAEIFQHSEETISRPFNNVLSAVMHLKDEYLCTPSNNVGAHPRIRDNSNCHPFKNAIGAVDGTHLPVVVRKSKLPRYSHRKGPTPDPRQRDLTKTDPVDLAGSAPTGSGFARSSPGSAFESDPGPDQRRWEERGYGYGGDYCRYRMVSGMMEGVTTSVRIAALEAEKGVGKARMMGLEKEREARREASEITNALKDVEPEQSNSKPVDSEDTSVILFN</sequence>
<organism evidence="2">
    <name type="scientific">Ananas comosus var. bracteatus</name>
    <name type="common">red pineapple</name>
    <dbReference type="NCBI Taxonomy" id="296719"/>
    <lineage>
        <taxon>Eukaryota</taxon>
        <taxon>Viridiplantae</taxon>
        <taxon>Streptophyta</taxon>
        <taxon>Embryophyta</taxon>
        <taxon>Tracheophyta</taxon>
        <taxon>Spermatophyta</taxon>
        <taxon>Magnoliopsida</taxon>
        <taxon>Liliopsida</taxon>
        <taxon>Poales</taxon>
        <taxon>Bromeliaceae</taxon>
        <taxon>Bromelioideae</taxon>
        <taxon>Ananas</taxon>
    </lineage>
</organism>
<evidence type="ECO:0000313" key="2">
    <source>
        <dbReference type="EMBL" id="CAD1822760.1"/>
    </source>
</evidence>
<evidence type="ECO:0008006" key="3">
    <source>
        <dbReference type="Google" id="ProtNLM"/>
    </source>
</evidence>
<accession>A0A6V7NW16</accession>
<evidence type="ECO:0000256" key="1">
    <source>
        <dbReference type="SAM" id="MobiDB-lite"/>
    </source>
</evidence>
<dbReference type="EMBL" id="LR862142">
    <property type="protein sequence ID" value="CAD1822760.1"/>
    <property type="molecule type" value="Genomic_DNA"/>
</dbReference>
<protein>
    <recommendedName>
        <fullName evidence="3">DDE Tnp4 domain-containing protein</fullName>
    </recommendedName>
</protein>
<dbReference type="PANTHER" id="PTHR47072:SF4">
    <property type="entry name" value="MYB_SANT-LIKE DOMAIN-CONTAINING PROTEIN"/>
    <property type="match status" value="1"/>
</dbReference>
<feature type="compositionally biased region" description="Basic residues" evidence="1">
    <location>
        <begin position="137"/>
        <end position="162"/>
    </location>
</feature>
<gene>
    <name evidence="2" type="ORF">CB5_LOCUS5971</name>
</gene>
<dbReference type="AlphaFoldDB" id="A0A6V7NW16"/>
<feature type="region of interest" description="Disordered" evidence="1">
    <location>
        <begin position="353"/>
        <end position="415"/>
    </location>
</feature>
<dbReference type="PANTHER" id="PTHR47072">
    <property type="match status" value="1"/>
</dbReference>
<feature type="region of interest" description="Disordered" evidence="1">
    <location>
        <begin position="58"/>
        <end position="80"/>
    </location>
</feature>
<reference evidence="2" key="1">
    <citation type="submission" date="2020-07" db="EMBL/GenBank/DDBJ databases">
        <authorList>
            <person name="Lin J."/>
        </authorList>
    </citation>
    <scope>NUCLEOTIDE SEQUENCE</scope>
</reference>
<name>A0A6V7NW16_ANACO</name>
<feature type="region of interest" description="Disordered" evidence="1">
    <location>
        <begin position="474"/>
        <end position="500"/>
    </location>
</feature>